<accession>A0A1E8CJ94</accession>
<organism evidence="1 2">
    <name type="scientific">Pseudohongiella acticola</name>
    <dbReference type="NCBI Taxonomy" id="1524254"/>
    <lineage>
        <taxon>Bacteria</taxon>
        <taxon>Pseudomonadati</taxon>
        <taxon>Pseudomonadota</taxon>
        <taxon>Gammaproteobacteria</taxon>
        <taxon>Pseudomonadales</taxon>
        <taxon>Pseudohongiellaceae</taxon>
        <taxon>Pseudohongiella</taxon>
    </lineage>
</organism>
<protein>
    <recommendedName>
        <fullName evidence="3">DUF4440 domain-containing protein</fullName>
    </recommendedName>
</protein>
<dbReference type="EMBL" id="MASR01000001">
    <property type="protein sequence ID" value="OFE12365.1"/>
    <property type="molecule type" value="Genomic_DNA"/>
</dbReference>
<reference evidence="2" key="1">
    <citation type="submission" date="2016-07" db="EMBL/GenBank/DDBJ databases">
        <authorList>
            <person name="Florea S."/>
            <person name="Webb J.S."/>
            <person name="Jaromczyk J."/>
            <person name="Schardl C.L."/>
        </authorList>
    </citation>
    <scope>NUCLEOTIDE SEQUENCE [LARGE SCALE GENOMIC DNA]</scope>
    <source>
        <strain evidence="2">KCTC 42131</strain>
    </source>
</reference>
<dbReference type="RefSeq" id="WP_070115988.1">
    <property type="nucleotide sequence ID" value="NZ_CAXATG010000007.1"/>
</dbReference>
<keyword evidence="2" id="KW-1185">Reference proteome</keyword>
<dbReference type="Proteomes" id="UP000175669">
    <property type="component" value="Unassembled WGS sequence"/>
</dbReference>
<dbReference type="SUPFAM" id="SSF54427">
    <property type="entry name" value="NTF2-like"/>
    <property type="match status" value="1"/>
</dbReference>
<gene>
    <name evidence="1" type="ORF">PHACT_03790</name>
</gene>
<evidence type="ECO:0008006" key="3">
    <source>
        <dbReference type="Google" id="ProtNLM"/>
    </source>
</evidence>
<sequence length="149" mass="16901">MKAALIIFAVITCLALAGLFIQDANERNSAIEQSNRLVMTVTSEMLTTWDPQTVRDHATDDLLAAESPEALRQRYTPMSRRLGDLQEIFDIQYDADIPSWWQSGDTATVSYHMRARFETEIATIAVELVRQQGQWLIKEYQIQPPAIAS</sequence>
<evidence type="ECO:0000313" key="1">
    <source>
        <dbReference type="EMBL" id="OFE12365.1"/>
    </source>
</evidence>
<name>A0A1E8CJ94_9GAMM</name>
<dbReference type="OrthoDB" id="9895826at2"/>
<comment type="caution">
    <text evidence="1">The sequence shown here is derived from an EMBL/GenBank/DDBJ whole genome shotgun (WGS) entry which is preliminary data.</text>
</comment>
<dbReference type="AlphaFoldDB" id="A0A1E8CJ94"/>
<dbReference type="InterPro" id="IPR032710">
    <property type="entry name" value="NTF2-like_dom_sf"/>
</dbReference>
<proteinExistence type="predicted"/>
<evidence type="ECO:0000313" key="2">
    <source>
        <dbReference type="Proteomes" id="UP000175669"/>
    </source>
</evidence>